<name>A0AC34QBL4_9BILA</name>
<organism evidence="1 2">
    <name type="scientific">Panagrolaimus sp. JU765</name>
    <dbReference type="NCBI Taxonomy" id="591449"/>
    <lineage>
        <taxon>Eukaryota</taxon>
        <taxon>Metazoa</taxon>
        <taxon>Ecdysozoa</taxon>
        <taxon>Nematoda</taxon>
        <taxon>Chromadorea</taxon>
        <taxon>Rhabditida</taxon>
        <taxon>Tylenchina</taxon>
        <taxon>Panagrolaimomorpha</taxon>
        <taxon>Panagrolaimoidea</taxon>
        <taxon>Panagrolaimidae</taxon>
        <taxon>Panagrolaimus</taxon>
    </lineage>
</organism>
<proteinExistence type="predicted"/>
<dbReference type="Proteomes" id="UP000887576">
    <property type="component" value="Unplaced"/>
</dbReference>
<sequence length="121" mass="13579">MLCGWLFLILPLFCSAASTKPSIYIPKNVDGKPRNIPIDFDGQKWKFKLTNAAQLSAYFISKSPASVSFDLFVPDASKLTQHTKIEFIFVKGQNLVFTILQIANGTEFVLRDGRFAFINIS</sequence>
<evidence type="ECO:0000313" key="2">
    <source>
        <dbReference type="WBParaSite" id="JU765_v2.g14723.t1"/>
    </source>
</evidence>
<evidence type="ECO:0000313" key="1">
    <source>
        <dbReference type="Proteomes" id="UP000887576"/>
    </source>
</evidence>
<dbReference type="WBParaSite" id="JU765_v2.g14723.t1">
    <property type="protein sequence ID" value="JU765_v2.g14723.t1"/>
    <property type="gene ID" value="JU765_v2.g14723"/>
</dbReference>
<protein>
    <submittedName>
        <fullName evidence="2">Uncharacterized protein</fullName>
    </submittedName>
</protein>
<accession>A0AC34QBL4</accession>
<reference evidence="2" key="1">
    <citation type="submission" date="2022-11" db="UniProtKB">
        <authorList>
            <consortium name="WormBaseParasite"/>
        </authorList>
    </citation>
    <scope>IDENTIFICATION</scope>
</reference>